<reference evidence="2" key="1">
    <citation type="journal article" date="2019" name="Int. J. Syst. Evol. Microbiol.">
        <title>The Global Catalogue of Microorganisms (GCM) 10K type strain sequencing project: providing services to taxonomists for standard genome sequencing and annotation.</title>
        <authorList>
            <consortium name="The Broad Institute Genomics Platform"/>
            <consortium name="The Broad Institute Genome Sequencing Center for Infectious Disease"/>
            <person name="Wu L."/>
            <person name="Ma J."/>
        </authorList>
    </citation>
    <scope>NUCLEOTIDE SEQUENCE [LARGE SCALE GENOMIC DNA]</scope>
    <source>
        <strain evidence="2">JCM 17066</strain>
    </source>
</reference>
<dbReference type="EMBL" id="JBHSMT010000012">
    <property type="protein sequence ID" value="MFC5473794.1"/>
    <property type="molecule type" value="Genomic_DNA"/>
</dbReference>
<accession>A0ABW0M6L9</accession>
<comment type="caution">
    <text evidence="1">The sequence shown here is derived from an EMBL/GenBank/DDBJ whole genome shotgun (WGS) entry which is preliminary data.</text>
</comment>
<organism evidence="1 2">
    <name type="scientific">Paraherbaspirillum soli</name>
    <dbReference type="NCBI Taxonomy" id="631222"/>
    <lineage>
        <taxon>Bacteria</taxon>
        <taxon>Pseudomonadati</taxon>
        <taxon>Pseudomonadota</taxon>
        <taxon>Betaproteobacteria</taxon>
        <taxon>Burkholderiales</taxon>
        <taxon>Oxalobacteraceae</taxon>
        <taxon>Paraherbaspirillum</taxon>
    </lineage>
</organism>
<name>A0ABW0M6L9_9BURK</name>
<evidence type="ECO:0000313" key="1">
    <source>
        <dbReference type="EMBL" id="MFC5473794.1"/>
    </source>
</evidence>
<keyword evidence="2" id="KW-1185">Reference proteome</keyword>
<protein>
    <submittedName>
        <fullName evidence="1">Uncharacterized protein</fullName>
    </submittedName>
</protein>
<proteinExistence type="predicted"/>
<gene>
    <name evidence="1" type="ORF">ACFPM8_07465</name>
</gene>
<evidence type="ECO:0000313" key="2">
    <source>
        <dbReference type="Proteomes" id="UP001596045"/>
    </source>
</evidence>
<dbReference type="RefSeq" id="WP_378996607.1">
    <property type="nucleotide sequence ID" value="NZ_JBHSMT010000012.1"/>
</dbReference>
<dbReference type="Proteomes" id="UP001596045">
    <property type="component" value="Unassembled WGS sequence"/>
</dbReference>
<sequence length="113" mass="12472">MTKTKKPYPSPPIPVTADLQPFSWLDPDLRSDQAAQFIALALDMSQGIHKCLSALHANTLLHEHGDPDSPPPLNAFDTDVMFRWALASSGTMAEKAQACVDYLNELPTRQRKA</sequence>